<keyword evidence="1" id="KW-0472">Membrane</keyword>
<keyword evidence="1" id="KW-1133">Transmembrane helix</keyword>
<dbReference type="Proteomes" id="UP000277811">
    <property type="component" value="Unassembled WGS sequence"/>
</dbReference>
<organism evidence="2 3">
    <name type="scientific">Lucifera butyrica</name>
    <dbReference type="NCBI Taxonomy" id="1351585"/>
    <lineage>
        <taxon>Bacteria</taxon>
        <taxon>Bacillati</taxon>
        <taxon>Bacillota</taxon>
        <taxon>Negativicutes</taxon>
        <taxon>Veillonellales</taxon>
        <taxon>Veillonellaceae</taxon>
        <taxon>Lucifera</taxon>
    </lineage>
</organism>
<dbReference type="OrthoDB" id="1680924at2"/>
<feature type="transmembrane region" description="Helical" evidence="1">
    <location>
        <begin position="56"/>
        <end position="77"/>
    </location>
</feature>
<dbReference type="AlphaFoldDB" id="A0A498RCF4"/>
<evidence type="ECO:0000256" key="1">
    <source>
        <dbReference type="SAM" id="Phobius"/>
    </source>
</evidence>
<gene>
    <name evidence="2" type="ORF">LUCI_3973</name>
</gene>
<proteinExistence type="predicted"/>
<keyword evidence="3" id="KW-1185">Reference proteome</keyword>
<name>A0A498RCF4_9FIRM</name>
<sequence length="146" mass="16957">MIKVFLFFAIFSTLWNYSIPRRYREYEAGTRTGGKRAYRLLLMDLARKTGIKGIRYLVLFFLVFGWLILTGYFVTVSVYFDTYGLNAAAAMTAILTTIALLKDMQSVHTNFLQWCYEQDDTVLDVTRGCWEMILAGLVLVRIFLYP</sequence>
<dbReference type="RefSeq" id="WP_122629557.1">
    <property type="nucleotide sequence ID" value="NZ_UPPP01000094.1"/>
</dbReference>
<feature type="transmembrane region" description="Helical" evidence="1">
    <location>
        <begin position="83"/>
        <end position="101"/>
    </location>
</feature>
<accession>A0A498RCF4</accession>
<evidence type="ECO:0000313" key="2">
    <source>
        <dbReference type="EMBL" id="VBB08695.1"/>
    </source>
</evidence>
<evidence type="ECO:0000313" key="3">
    <source>
        <dbReference type="Proteomes" id="UP000277811"/>
    </source>
</evidence>
<reference evidence="2 3" key="1">
    <citation type="submission" date="2018-06" db="EMBL/GenBank/DDBJ databases">
        <authorList>
            <person name="Strepis N."/>
        </authorList>
    </citation>
    <scope>NUCLEOTIDE SEQUENCE [LARGE SCALE GENOMIC DNA]</scope>
    <source>
        <strain evidence="2">LUCI</strain>
    </source>
</reference>
<keyword evidence="1" id="KW-0812">Transmembrane</keyword>
<protein>
    <submittedName>
        <fullName evidence="2">Uncharacterized protein</fullName>
    </submittedName>
</protein>
<dbReference type="EMBL" id="UPPP01000094">
    <property type="protein sequence ID" value="VBB08695.1"/>
    <property type="molecule type" value="Genomic_DNA"/>
</dbReference>